<accession>A0A0E9V814</accession>
<name>A0A0E9V814_ANGAN</name>
<reference evidence="1" key="1">
    <citation type="submission" date="2014-11" db="EMBL/GenBank/DDBJ databases">
        <authorList>
            <person name="Amaro Gonzalez C."/>
        </authorList>
    </citation>
    <scope>NUCLEOTIDE SEQUENCE</scope>
</reference>
<sequence>MSNRTADRQTVPCHTNTHGWVNSITLLLSLLLHIPDSNYFPARLMLRHCK</sequence>
<dbReference type="AlphaFoldDB" id="A0A0E9V814"/>
<proteinExistence type="predicted"/>
<reference evidence="1" key="2">
    <citation type="journal article" date="2015" name="Fish Shellfish Immunol.">
        <title>Early steps in the European eel (Anguilla anguilla)-Vibrio vulnificus interaction in the gills: Role of the RtxA13 toxin.</title>
        <authorList>
            <person name="Callol A."/>
            <person name="Pajuelo D."/>
            <person name="Ebbesson L."/>
            <person name="Teles M."/>
            <person name="MacKenzie S."/>
            <person name="Amaro C."/>
        </authorList>
    </citation>
    <scope>NUCLEOTIDE SEQUENCE</scope>
</reference>
<protein>
    <submittedName>
        <fullName evidence="1">Uncharacterized protein</fullName>
    </submittedName>
</protein>
<dbReference type="EMBL" id="GBXM01034967">
    <property type="protein sequence ID" value="JAH73610.1"/>
    <property type="molecule type" value="Transcribed_RNA"/>
</dbReference>
<organism evidence="1">
    <name type="scientific">Anguilla anguilla</name>
    <name type="common">European freshwater eel</name>
    <name type="synonym">Muraena anguilla</name>
    <dbReference type="NCBI Taxonomy" id="7936"/>
    <lineage>
        <taxon>Eukaryota</taxon>
        <taxon>Metazoa</taxon>
        <taxon>Chordata</taxon>
        <taxon>Craniata</taxon>
        <taxon>Vertebrata</taxon>
        <taxon>Euteleostomi</taxon>
        <taxon>Actinopterygii</taxon>
        <taxon>Neopterygii</taxon>
        <taxon>Teleostei</taxon>
        <taxon>Anguilliformes</taxon>
        <taxon>Anguillidae</taxon>
        <taxon>Anguilla</taxon>
    </lineage>
</organism>
<evidence type="ECO:0000313" key="1">
    <source>
        <dbReference type="EMBL" id="JAH73610.1"/>
    </source>
</evidence>